<feature type="domain" description="HTH araC/xylS-type" evidence="4">
    <location>
        <begin position="189"/>
        <end position="287"/>
    </location>
</feature>
<evidence type="ECO:0000259" key="4">
    <source>
        <dbReference type="PROSITE" id="PS01124"/>
    </source>
</evidence>
<dbReference type="InterPro" id="IPR003313">
    <property type="entry name" value="AraC-bd"/>
</dbReference>
<organism evidence="5 6">
    <name type="scientific">Paenibacillus psychroresistens</name>
    <dbReference type="NCBI Taxonomy" id="1778678"/>
    <lineage>
        <taxon>Bacteria</taxon>
        <taxon>Bacillati</taxon>
        <taxon>Bacillota</taxon>
        <taxon>Bacilli</taxon>
        <taxon>Bacillales</taxon>
        <taxon>Paenibacillaceae</taxon>
        <taxon>Paenibacillus</taxon>
    </lineage>
</organism>
<evidence type="ECO:0000256" key="1">
    <source>
        <dbReference type="ARBA" id="ARBA00023015"/>
    </source>
</evidence>
<dbReference type="PANTHER" id="PTHR43280:SF28">
    <property type="entry name" value="HTH-TYPE TRANSCRIPTIONAL ACTIVATOR RHAS"/>
    <property type="match status" value="1"/>
</dbReference>
<proteinExistence type="predicted"/>
<dbReference type="GO" id="GO:0043565">
    <property type="term" value="F:sequence-specific DNA binding"/>
    <property type="evidence" value="ECO:0007669"/>
    <property type="project" value="InterPro"/>
</dbReference>
<dbReference type="SMART" id="SM00342">
    <property type="entry name" value="HTH_ARAC"/>
    <property type="match status" value="1"/>
</dbReference>
<keyword evidence="1" id="KW-0805">Transcription regulation</keyword>
<dbReference type="SUPFAM" id="SSF51215">
    <property type="entry name" value="Regulatory protein AraC"/>
    <property type="match status" value="1"/>
</dbReference>
<dbReference type="RefSeq" id="WP_155703347.1">
    <property type="nucleotide sequence ID" value="NZ_CP034235.1"/>
</dbReference>
<protein>
    <submittedName>
        <fullName evidence="5">AraC family transcriptional regulator</fullName>
    </submittedName>
</protein>
<dbReference type="Proteomes" id="UP000426246">
    <property type="component" value="Chromosome"/>
</dbReference>
<dbReference type="InterPro" id="IPR009057">
    <property type="entry name" value="Homeodomain-like_sf"/>
</dbReference>
<dbReference type="Gene3D" id="1.10.10.60">
    <property type="entry name" value="Homeodomain-like"/>
    <property type="match status" value="2"/>
</dbReference>
<dbReference type="PANTHER" id="PTHR43280">
    <property type="entry name" value="ARAC-FAMILY TRANSCRIPTIONAL REGULATOR"/>
    <property type="match status" value="1"/>
</dbReference>
<dbReference type="InterPro" id="IPR018060">
    <property type="entry name" value="HTH_AraC"/>
</dbReference>
<dbReference type="AlphaFoldDB" id="A0A6B8RRS0"/>
<evidence type="ECO:0000313" key="5">
    <source>
        <dbReference type="EMBL" id="QGQ98245.1"/>
    </source>
</evidence>
<keyword evidence="2" id="KW-0238">DNA-binding</keyword>
<keyword evidence="3" id="KW-0804">Transcription</keyword>
<dbReference type="InterPro" id="IPR037923">
    <property type="entry name" value="HTH-like"/>
</dbReference>
<gene>
    <name evidence="5" type="ORF">EHS13_26865</name>
</gene>
<keyword evidence="6" id="KW-1185">Reference proteome</keyword>
<dbReference type="Pfam" id="PF12833">
    <property type="entry name" value="HTH_18"/>
    <property type="match status" value="1"/>
</dbReference>
<sequence>MKPAALLEPMDMPNPHFPVKVHRTTIDEYGKLLFPNHWHKHIEFLFCLSGKAIIECNSVPFTMETDDLIVVNSNDLHAGVSASTDLFYYALIFDPEILHSPFFDATETKFITPIMQNLIMFSHKITCDLELKSCFLAIVKELKDQQLGYELSIKSYLFRILTLLLRNYVAQVLTVNDHTIRMKNLNRFAPILQCIEESYQEELTIDLLADMAGLSRFHFSRLFKELTGKTVTEYVNGIRIGRAEYLLYNTAMTVSEIAIASGFHDIYYFSRIFKQYKHVTPTDMRKNRSTLI</sequence>
<dbReference type="SUPFAM" id="SSF46689">
    <property type="entry name" value="Homeodomain-like"/>
    <property type="match status" value="2"/>
</dbReference>
<accession>A0A6B8RRS0</accession>
<dbReference type="KEGG" id="ppsc:EHS13_26865"/>
<dbReference type="PROSITE" id="PS01124">
    <property type="entry name" value="HTH_ARAC_FAMILY_2"/>
    <property type="match status" value="1"/>
</dbReference>
<dbReference type="OrthoDB" id="9791615at2"/>
<dbReference type="GO" id="GO:0003700">
    <property type="term" value="F:DNA-binding transcription factor activity"/>
    <property type="evidence" value="ECO:0007669"/>
    <property type="project" value="InterPro"/>
</dbReference>
<evidence type="ECO:0000313" key="6">
    <source>
        <dbReference type="Proteomes" id="UP000426246"/>
    </source>
</evidence>
<dbReference type="EMBL" id="CP034235">
    <property type="protein sequence ID" value="QGQ98245.1"/>
    <property type="molecule type" value="Genomic_DNA"/>
</dbReference>
<dbReference type="InterPro" id="IPR014710">
    <property type="entry name" value="RmlC-like_jellyroll"/>
</dbReference>
<name>A0A6B8RRS0_9BACL</name>
<dbReference type="Gene3D" id="2.60.120.10">
    <property type="entry name" value="Jelly Rolls"/>
    <property type="match status" value="1"/>
</dbReference>
<evidence type="ECO:0000256" key="2">
    <source>
        <dbReference type="ARBA" id="ARBA00023125"/>
    </source>
</evidence>
<dbReference type="Pfam" id="PF02311">
    <property type="entry name" value="AraC_binding"/>
    <property type="match status" value="1"/>
</dbReference>
<reference evidence="6" key="1">
    <citation type="submission" date="2018-11" db="EMBL/GenBank/DDBJ databases">
        <title>Complete genome sequence of Paenibacillus sp. ML311-T8.</title>
        <authorList>
            <person name="Nam Y.-D."/>
            <person name="Kang J."/>
            <person name="Chung W.-H."/>
            <person name="Park Y.S."/>
        </authorList>
    </citation>
    <scope>NUCLEOTIDE SEQUENCE [LARGE SCALE GENOMIC DNA]</scope>
    <source>
        <strain evidence="6">ML311-T8</strain>
    </source>
</reference>
<evidence type="ECO:0000256" key="3">
    <source>
        <dbReference type="ARBA" id="ARBA00023163"/>
    </source>
</evidence>